<reference evidence="8 9" key="1">
    <citation type="submission" date="2023-11" db="EMBL/GenBank/DDBJ databases">
        <title>Draft genome of Azohydromonas lata strain H1 (DSM1123), a polyhydroxyalkanoate producer.</title>
        <authorList>
            <person name="Traversa D."/>
            <person name="D'Addabbo P."/>
            <person name="Pazzani C."/>
            <person name="Manzari C."/>
            <person name="Chiara M."/>
            <person name="Scrascia M."/>
        </authorList>
    </citation>
    <scope>NUCLEOTIDE SEQUENCE [LARGE SCALE GENOMIC DNA]</scope>
    <source>
        <strain evidence="8 9">H1</strain>
    </source>
</reference>
<dbReference type="CDD" id="cd16922">
    <property type="entry name" value="HATPase_EvgS-ArcB-TorS-like"/>
    <property type="match status" value="1"/>
</dbReference>
<dbReference type="CDD" id="cd00082">
    <property type="entry name" value="HisKA"/>
    <property type="match status" value="1"/>
</dbReference>
<dbReference type="InterPro" id="IPR003594">
    <property type="entry name" value="HATPase_dom"/>
</dbReference>
<feature type="coiled-coil region" evidence="5">
    <location>
        <begin position="160"/>
        <end position="194"/>
    </location>
</feature>
<feature type="domain" description="Histidine kinase" evidence="6">
    <location>
        <begin position="225"/>
        <end position="444"/>
    </location>
</feature>
<evidence type="ECO:0000259" key="6">
    <source>
        <dbReference type="PROSITE" id="PS50109"/>
    </source>
</evidence>
<dbReference type="SMART" id="SM00387">
    <property type="entry name" value="HATPase_c"/>
    <property type="match status" value="2"/>
</dbReference>
<keyword evidence="3 4" id="KW-0597">Phosphoprotein</keyword>
<dbReference type="PANTHER" id="PTHR43547:SF2">
    <property type="entry name" value="HYBRID SIGNAL TRANSDUCTION HISTIDINE KINASE C"/>
    <property type="match status" value="1"/>
</dbReference>
<dbReference type="InterPro" id="IPR036097">
    <property type="entry name" value="HisK_dim/P_sf"/>
</dbReference>
<keyword evidence="8" id="KW-0067">ATP-binding</keyword>
<dbReference type="SUPFAM" id="SSF55874">
    <property type="entry name" value="ATPase domain of HSP90 chaperone/DNA topoisomerase II/histidine kinase"/>
    <property type="match status" value="2"/>
</dbReference>
<dbReference type="SMART" id="SM00448">
    <property type="entry name" value="REC"/>
    <property type="match status" value="1"/>
</dbReference>
<dbReference type="SUPFAM" id="SSF47384">
    <property type="entry name" value="Homodimeric domain of signal transducing histidine kinase"/>
    <property type="match status" value="1"/>
</dbReference>
<accession>A0ABU5ILJ1</accession>
<keyword evidence="9" id="KW-1185">Reference proteome</keyword>
<dbReference type="Pfam" id="PF13581">
    <property type="entry name" value="HATPase_c_2"/>
    <property type="match status" value="1"/>
</dbReference>
<evidence type="ECO:0000256" key="3">
    <source>
        <dbReference type="ARBA" id="ARBA00022553"/>
    </source>
</evidence>
<keyword evidence="5" id="KW-0175">Coiled coil</keyword>
<feature type="domain" description="Response regulatory" evidence="7">
    <location>
        <begin position="462"/>
        <end position="577"/>
    </location>
</feature>
<evidence type="ECO:0000256" key="2">
    <source>
        <dbReference type="ARBA" id="ARBA00012438"/>
    </source>
</evidence>
<dbReference type="InterPro" id="IPR004358">
    <property type="entry name" value="Sig_transdc_His_kin-like_C"/>
</dbReference>
<proteinExistence type="predicted"/>
<dbReference type="Pfam" id="PF00512">
    <property type="entry name" value="HisKA"/>
    <property type="match status" value="1"/>
</dbReference>
<gene>
    <name evidence="8" type="ORF">SM757_24680</name>
</gene>
<dbReference type="PROSITE" id="PS50110">
    <property type="entry name" value="RESPONSE_REGULATORY"/>
    <property type="match status" value="1"/>
</dbReference>
<dbReference type="SMART" id="SM00388">
    <property type="entry name" value="HisKA"/>
    <property type="match status" value="1"/>
</dbReference>
<dbReference type="RefSeq" id="WP_322467430.1">
    <property type="nucleotide sequence ID" value="NZ_JAXOJX010000050.1"/>
</dbReference>
<dbReference type="Gene3D" id="3.30.565.10">
    <property type="entry name" value="Histidine kinase-like ATPase, C-terminal domain"/>
    <property type="match status" value="2"/>
</dbReference>
<evidence type="ECO:0000259" key="7">
    <source>
        <dbReference type="PROSITE" id="PS50110"/>
    </source>
</evidence>
<name>A0ABU5ILJ1_9BURK</name>
<dbReference type="Gene3D" id="3.40.50.2300">
    <property type="match status" value="1"/>
</dbReference>
<evidence type="ECO:0000313" key="9">
    <source>
        <dbReference type="Proteomes" id="UP001293718"/>
    </source>
</evidence>
<dbReference type="Gene3D" id="1.10.287.130">
    <property type="match status" value="1"/>
</dbReference>
<dbReference type="InterPro" id="IPR036890">
    <property type="entry name" value="HATPase_C_sf"/>
</dbReference>
<dbReference type="Proteomes" id="UP001293718">
    <property type="component" value="Unassembled WGS sequence"/>
</dbReference>
<evidence type="ECO:0000256" key="1">
    <source>
        <dbReference type="ARBA" id="ARBA00000085"/>
    </source>
</evidence>
<keyword evidence="8" id="KW-0547">Nucleotide-binding</keyword>
<feature type="modified residue" description="4-aspartylphosphate" evidence="4">
    <location>
        <position position="511"/>
    </location>
</feature>
<organism evidence="8 9">
    <name type="scientific">Azohydromonas lata</name>
    <dbReference type="NCBI Taxonomy" id="45677"/>
    <lineage>
        <taxon>Bacteria</taxon>
        <taxon>Pseudomonadati</taxon>
        <taxon>Pseudomonadota</taxon>
        <taxon>Betaproteobacteria</taxon>
        <taxon>Burkholderiales</taxon>
        <taxon>Sphaerotilaceae</taxon>
        <taxon>Azohydromonas</taxon>
    </lineage>
</organism>
<dbReference type="EMBL" id="JAXOJX010000050">
    <property type="protein sequence ID" value="MDZ5459780.1"/>
    <property type="molecule type" value="Genomic_DNA"/>
</dbReference>
<dbReference type="PANTHER" id="PTHR43547">
    <property type="entry name" value="TWO-COMPONENT HISTIDINE KINASE"/>
    <property type="match status" value="1"/>
</dbReference>
<comment type="catalytic activity">
    <reaction evidence="1">
        <text>ATP + protein L-histidine = ADP + protein N-phospho-L-histidine.</text>
        <dbReference type="EC" id="2.7.13.3"/>
    </reaction>
</comment>
<dbReference type="InterPro" id="IPR003661">
    <property type="entry name" value="HisK_dim/P_dom"/>
</dbReference>
<protein>
    <recommendedName>
        <fullName evidence="2">histidine kinase</fullName>
        <ecNumber evidence="2">2.7.13.3</ecNumber>
    </recommendedName>
</protein>
<evidence type="ECO:0000256" key="5">
    <source>
        <dbReference type="SAM" id="Coils"/>
    </source>
</evidence>
<evidence type="ECO:0000313" key="8">
    <source>
        <dbReference type="EMBL" id="MDZ5459780.1"/>
    </source>
</evidence>
<sequence>MNRTLARLSVAAAADVVLARQGAHRVAERLGLDRQAQTRIATAVSEIARNAFAHAGGGEVEFAVDAPAQPQHLCVTVSDQGRGIDDLEALLSGARSFAPGRGTGLPSARRLVDRFEIESTPAGTTVRLWQRIPRAAGARLTAAALQSIGAGLGGARADPLVVLHEQNQELIESLTDLQERQVETQRLNRELEETNRGVVALYSELDQKAEQLRSASDMKSRFLSHMSHEFRTPLNSILALSRLLTDGVDGELNSEQQRQVEYIRRSAQGLLDMVNDLLDLAKVEAGKLDIRAADFTVDALFAGLRGSLKPLLVNPAVDLFFDDPAGLPVLHADEAKVAQVLRNLISNALKFTQQGQVRVAVRHDATAARMVFTVRDTGIGIAPQHQQYVFEEFKQVEGVLQRGGTGLGLPLSRRLAQLMGGDVTLLESAVGAGSTFELFLPVRYGQFAATSSQGQGTPDAAQLVVIDDEEAFRYVIRHIAQDAGLRVLEAGDGEVGLQLVRDSRPDLVILDLHMPRLDGFGVLQALAGDEHLRATPVVVCTSQSLSLDQKRALAAAYAIVPKHDVSREGLTTLIQDIVSQGRRTA</sequence>
<dbReference type="InterPro" id="IPR011006">
    <property type="entry name" value="CheY-like_superfamily"/>
</dbReference>
<dbReference type="InterPro" id="IPR001789">
    <property type="entry name" value="Sig_transdc_resp-reg_receiver"/>
</dbReference>
<evidence type="ECO:0000256" key="4">
    <source>
        <dbReference type="PROSITE-ProRule" id="PRU00169"/>
    </source>
</evidence>
<dbReference type="PRINTS" id="PR00344">
    <property type="entry name" value="BCTRLSENSOR"/>
</dbReference>
<dbReference type="EC" id="2.7.13.3" evidence="2"/>
<dbReference type="SUPFAM" id="SSF52172">
    <property type="entry name" value="CheY-like"/>
    <property type="match status" value="1"/>
</dbReference>
<dbReference type="GO" id="GO:0005524">
    <property type="term" value="F:ATP binding"/>
    <property type="evidence" value="ECO:0007669"/>
    <property type="project" value="UniProtKB-KW"/>
</dbReference>
<dbReference type="InterPro" id="IPR005467">
    <property type="entry name" value="His_kinase_dom"/>
</dbReference>
<dbReference type="PROSITE" id="PS50109">
    <property type="entry name" value="HIS_KIN"/>
    <property type="match status" value="1"/>
</dbReference>
<dbReference type="Pfam" id="PF02518">
    <property type="entry name" value="HATPase_c"/>
    <property type="match status" value="1"/>
</dbReference>
<comment type="caution">
    <text evidence="8">The sequence shown here is derived from an EMBL/GenBank/DDBJ whole genome shotgun (WGS) entry which is preliminary data.</text>
</comment>
<dbReference type="Pfam" id="PF00072">
    <property type="entry name" value="Response_reg"/>
    <property type="match status" value="1"/>
</dbReference>